<name>E9J1G6_SOLIN</name>
<gene>
    <name evidence="1" type="ORF">SINV_06860</name>
</gene>
<accession>E9J1G6</accession>
<evidence type="ECO:0000313" key="1">
    <source>
        <dbReference type="EMBL" id="EFZ13338.1"/>
    </source>
</evidence>
<dbReference type="AlphaFoldDB" id="E9J1G6"/>
<sequence length="51" mass="5833">CYGFSTVVSVVWYNGHYLLLWFSFREASLSSNTANLIPGNCSCQLYLSEKY</sequence>
<organism>
    <name type="scientific">Solenopsis invicta</name>
    <name type="common">Red imported fire ant</name>
    <name type="synonym">Solenopsis wagneri</name>
    <dbReference type="NCBI Taxonomy" id="13686"/>
    <lineage>
        <taxon>Eukaryota</taxon>
        <taxon>Metazoa</taxon>
        <taxon>Ecdysozoa</taxon>
        <taxon>Arthropoda</taxon>
        <taxon>Hexapoda</taxon>
        <taxon>Insecta</taxon>
        <taxon>Pterygota</taxon>
        <taxon>Neoptera</taxon>
        <taxon>Endopterygota</taxon>
        <taxon>Hymenoptera</taxon>
        <taxon>Apocrita</taxon>
        <taxon>Aculeata</taxon>
        <taxon>Formicoidea</taxon>
        <taxon>Formicidae</taxon>
        <taxon>Myrmicinae</taxon>
        <taxon>Solenopsis</taxon>
    </lineage>
</organism>
<feature type="non-terminal residue" evidence="1">
    <location>
        <position position="51"/>
    </location>
</feature>
<reference evidence="1" key="1">
    <citation type="journal article" date="2011" name="Proc. Natl. Acad. Sci. U.S.A.">
        <title>The genome of the fire ant Solenopsis invicta.</title>
        <authorList>
            <person name="Wurm Y."/>
            <person name="Wang J."/>
            <person name="Riba-Grognuz O."/>
            <person name="Corona M."/>
            <person name="Nygaard S."/>
            <person name="Hunt B.G."/>
            <person name="Ingram K.K."/>
            <person name="Falquet L."/>
            <person name="Nipitwattanaphon M."/>
            <person name="Gotzek D."/>
            <person name="Dijkstra M.B."/>
            <person name="Oettler J."/>
            <person name="Comtesse F."/>
            <person name="Shih C.J."/>
            <person name="Wu W.J."/>
            <person name="Yang C.C."/>
            <person name="Thomas J."/>
            <person name="Beaudoing E."/>
            <person name="Pradervand S."/>
            <person name="Flegel V."/>
            <person name="Cook E.D."/>
            <person name="Fabbretti R."/>
            <person name="Stockinger H."/>
            <person name="Long L."/>
            <person name="Farmerie W.G."/>
            <person name="Oakey J."/>
            <person name="Boomsma J.J."/>
            <person name="Pamilo P."/>
            <person name="Yi S.V."/>
            <person name="Heinze J."/>
            <person name="Goodisman M.A."/>
            <person name="Farinelli L."/>
            <person name="Harshman K."/>
            <person name="Hulo N."/>
            <person name="Cerutti L."/>
            <person name="Xenarios I."/>
            <person name="Shoemaker D."/>
            <person name="Keller L."/>
        </authorList>
    </citation>
    <scope>NUCLEOTIDE SEQUENCE [LARGE SCALE GENOMIC DNA]</scope>
</reference>
<proteinExistence type="predicted"/>
<dbReference type="HOGENOM" id="CLU_3112475_0_0_1"/>
<protein>
    <submittedName>
        <fullName evidence="1">Uncharacterized protein</fullName>
    </submittedName>
</protein>
<feature type="non-terminal residue" evidence="1">
    <location>
        <position position="1"/>
    </location>
</feature>
<dbReference type="EMBL" id="GL767663">
    <property type="protein sequence ID" value="EFZ13338.1"/>
    <property type="molecule type" value="Genomic_DNA"/>
</dbReference>